<dbReference type="EMBL" id="LNYG01000013">
    <property type="protein sequence ID" value="KTD07785.1"/>
    <property type="molecule type" value="Genomic_DNA"/>
</dbReference>
<dbReference type="PATRIC" id="fig|455.5.peg.2087"/>
<evidence type="ECO:0000313" key="1">
    <source>
        <dbReference type="EMBL" id="KTD07785.1"/>
    </source>
</evidence>
<sequence length="165" mass="19084">MNDLHSKPLPSLEQSNLLLGTYARDAMKFLMLRQQSQYLSSMQKLAEICANLIKNHKQPVENIINQIEAIMTDAYEPNRQSVLERIAQYQDMRKTINLNMLFGERDDHRLLTRIDALNGYKDTELKDIIFNVITDALNHAEQAYETVIEHTNFQIFNDSPSISKG</sequence>
<comment type="caution">
    <text evidence="1">The sequence shown here is derived from an EMBL/GenBank/DDBJ whole genome shotgun (WGS) entry which is preliminary data.</text>
</comment>
<keyword evidence="4" id="KW-1185">Reference proteome</keyword>
<dbReference type="EMBL" id="LYOZ01000001">
    <property type="protein sequence ID" value="OCH99516.1"/>
    <property type="molecule type" value="Genomic_DNA"/>
</dbReference>
<dbReference type="RefSeq" id="WP_058449876.1">
    <property type="nucleotide sequence ID" value="NZ_CAAAJF010000002.1"/>
</dbReference>
<evidence type="ECO:0000313" key="3">
    <source>
        <dbReference type="Proteomes" id="UP000054715"/>
    </source>
</evidence>
<gene>
    <name evidence="2" type="ORF">A8135_07510</name>
    <name evidence="1" type="ORF">Ljam_1980</name>
</gene>
<dbReference type="Proteomes" id="UP000093336">
    <property type="component" value="Unassembled WGS sequence"/>
</dbReference>
<reference evidence="1 3" key="1">
    <citation type="submission" date="2015-11" db="EMBL/GenBank/DDBJ databases">
        <title>Genomic analysis of 38 Legionella species identifies large and diverse effector repertoires.</title>
        <authorList>
            <person name="Burstein D."/>
            <person name="Amaro F."/>
            <person name="Zusman T."/>
            <person name="Lifshitz Z."/>
            <person name="Cohen O."/>
            <person name="Gilbert J.A."/>
            <person name="Pupko T."/>
            <person name="Shuman H.A."/>
            <person name="Segal G."/>
        </authorList>
    </citation>
    <scope>NUCLEOTIDE SEQUENCE [LARGE SCALE GENOMIC DNA]</scope>
    <source>
        <strain evidence="1 3">JA-26-G1-E2</strain>
    </source>
</reference>
<evidence type="ECO:0000313" key="2">
    <source>
        <dbReference type="EMBL" id="OCH99516.1"/>
    </source>
</evidence>
<accession>A0A0W0UJT4</accession>
<protein>
    <submittedName>
        <fullName evidence="1">Uncharacterized protein</fullName>
    </submittedName>
</protein>
<proteinExistence type="predicted"/>
<dbReference type="AlphaFoldDB" id="A0A0W0UJT4"/>
<reference evidence="2 4" key="2">
    <citation type="submission" date="2016-05" db="EMBL/GenBank/DDBJ databases">
        <authorList>
            <person name="Prochazka B."/>
            <person name="Indra A."/>
            <person name="Hasenberger P."/>
            <person name="Blaschitz M."/>
            <person name="Wagner L."/>
            <person name="Wewalka G."/>
            <person name="Sorschag S."/>
            <person name="Schmid D."/>
            <person name="Ruppitsch W."/>
        </authorList>
    </citation>
    <scope>NUCLEOTIDE SEQUENCE [LARGE SCALE GENOMIC DNA]</scope>
    <source>
        <strain evidence="2 4">974010_12</strain>
    </source>
</reference>
<name>A0A0W0UJT4_9GAMM</name>
<dbReference type="OrthoDB" id="5652940at2"/>
<dbReference type="Proteomes" id="UP000054715">
    <property type="component" value="Unassembled WGS sequence"/>
</dbReference>
<evidence type="ECO:0000313" key="4">
    <source>
        <dbReference type="Proteomes" id="UP000093336"/>
    </source>
</evidence>
<organism evidence="1 3">
    <name type="scientific">Legionella jamestowniensis</name>
    <dbReference type="NCBI Taxonomy" id="455"/>
    <lineage>
        <taxon>Bacteria</taxon>
        <taxon>Pseudomonadati</taxon>
        <taxon>Pseudomonadota</taxon>
        <taxon>Gammaproteobacteria</taxon>
        <taxon>Legionellales</taxon>
        <taxon>Legionellaceae</taxon>
        <taxon>Legionella</taxon>
    </lineage>
</organism>